<evidence type="ECO:0000313" key="1">
    <source>
        <dbReference type="EMBL" id="KYH24365.1"/>
    </source>
</evidence>
<protein>
    <submittedName>
        <fullName evidence="1">Uncharacterized protein</fullName>
    </submittedName>
</protein>
<sequence>MSIDLFDILLENIAEHELFPGELVSLLCLVPFDVQTVDILEVAITSNDRPACLANGASDQDVPEVDLLAGRFKLAVDKRGLTSSRRSEWKVISPIQLLD</sequence>
<organism evidence="1 2">
    <name type="scientific">Halalkalicoccus paucihalophilus</name>
    <dbReference type="NCBI Taxonomy" id="1008153"/>
    <lineage>
        <taxon>Archaea</taxon>
        <taxon>Methanobacteriati</taxon>
        <taxon>Methanobacteriota</taxon>
        <taxon>Stenosarchaea group</taxon>
        <taxon>Halobacteria</taxon>
        <taxon>Halobacteriales</taxon>
        <taxon>Halococcaceae</taxon>
        <taxon>Halalkalicoccus</taxon>
    </lineage>
</organism>
<gene>
    <name evidence="1" type="ORF">HAPAU_33480</name>
</gene>
<dbReference type="EMBL" id="LTAZ01000013">
    <property type="protein sequence ID" value="KYH24365.1"/>
    <property type="molecule type" value="Genomic_DNA"/>
</dbReference>
<proteinExistence type="predicted"/>
<dbReference type="AlphaFoldDB" id="A0A151A9Q3"/>
<dbReference type="Proteomes" id="UP000075321">
    <property type="component" value="Unassembled WGS sequence"/>
</dbReference>
<evidence type="ECO:0000313" key="2">
    <source>
        <dbReference type="Proteomes" id="UP000075321"/>
    </source>
</evidence>
<accession>A0A151A9Q3</accession>
<name>A0A151A9Q3_9EURY</name>
<reference evidence="1 2" key="1">
    <citation type="submission" date="2016-02" db="EMBL/GenBank/DDBJ databases">
        <title>Genome sequence of Halalkalicoccus paucihalophilus DSM 24557.</title>
        <authorList>
            <person name="Poehlein A."/>
            <person name="Daniel R."/>
        </authorList>
    </citation>
    <scope>NUCLEOTIDE SEQUENCE [LARGE SCALE GENOMIC DNA]</scope>
    <source>
        <strain evidence="1 2">DSM 24557</strain>
    </source>
</reference>
<keyword evidence="2" id="KW-1185">Reference proteome</keyword>
<comment type="caution">
    <text evidence="1">The sequence shown here is derived from an EMBL/GenBank/DDBJ whole genome shotgun (WGS) entry which is preliminary data.</text>
</comment>